<accession>A0A0D2K559</accession>
<dbReference type="eggNOG" id="COG1373">
    <property type="taxonomic scope" value="Bacteria"/>
</dbReference>
<dbReference type="Gene3D" id="3.40.50.300">
    <property type="entry name" value="P-loop containing nucleotide triphosphate hydrolases"/>
    <property type="match status" value="1"/>
</dbReference>
<dbReference type="InterPro" id="IPR027417">
    <property type="entry name" value="P-loop_NTPase"/>
</dbReference>
<dbReference type="PANTHER" id="PTHR43566">
    <property type="entry name" value="CONSERVED PROTEIN"/>
    <property type="match status" value="1"/>
</dbReference>
<dbReference type="InterPro" id="IPR025420">
    <property type="entry name" value="DUF4143"/>
</dbReference>
<comment type="caution">
    <text evidence="3">The sequence shown here is derived from an EMBL/GenBank/DDBJ whole genome shotgun (WGS) entry which is preliminary data.</text>
</comment>
<reference evidence="3 4" key="1">
    <citation type="journal article" date="2013" name="Proc. Natl. Acad. Sci. U.S.A.">
        <title>Candidate phylum TM6 genome recovered from a hospital sink biofilm provides genomic insights into this uncultivated phylum.</title>
        <authorList>
            <person name="McLean J.S."/>
            <person name="Lombardo M.J."/>
            <person name="Badger J.H."/>
            <person name="Edlund A."/>
            <person name="Novotny M."/>
            <person name="Yee-Greenbaum J."/>
            <person name="Vyahhi N."/>
            <person name="Hall A.P."/>
            <person name="Yang Y."/>
            <person name="Dupont C.L."/>
            <person name="Ziegler M.G."/>
            <person name="Chitsaz H."/>
            <person name="Allen A.E."/>
            <person name="Yooseph S."/>
            <person name="Tesler G."/>
            <person name="Pevzner P.A."/>
            <person name="Friedman R.M."/>
            <person name="Nealson K.H."/>
            <person name="Venter J.C."/>
            <person name="Lasken R.S."/>
        </authorList>
    </citation>
    <scope>NUCLEOTIDE SEQUENCE [LARGE SCALE GENOMIC DNA]</scope>
    <source>
        <strain evidence="3 4">TM6SC1</strain>
    </source>
</reference>
<organism evidence="3 4">
    <name type="scientific">candidate division TM6 bacterium JCVI TM6SC1</name>
    <dbReference type="NCBI Taxonomy" id="1306947"/>
    <lineage>
        <taxon>Bacteria</taxon>
        <taxon>Candidatus Babelota</taxon>
        <taxon>Vermiphilus</taxon>
    </lineage>
</organism>
<dbReference type="Pfam" id="PF13635">
    <property type="entry name" value="DUF4143"/>
    <property type="match status" value="1"/>
</dbReference>
<dbReference type="STRING" id="1306947.J120_00040"/>
<feature type="domain" description="DUF4143" evidence="2">
    <location>
        <begin position="170"/>
        <end position="325"/>
    </location>
</feature>
<evidence type="ECO:0000259" key="2">
    <source>
        <dbReference type="Pfam" id="PF13635"/>
    </source>
</evidence>
<name>A0A0D2K559_9BACT</name>
<dbReference type="Pfam" id="PF13173">
    <property type="entry name" value="AAA_14"/>
    <property type="match status" value="1"/>
</dbReference>
<dbReference type="PANTHER" id="PTHR43566:SF2">
    <property type="entry name" value="DUF4143 DOMAIN-CONTAINING PROTEIN"/>
    <property type="match status" value="1"/>
</dbReference>
<gene>
    <name evidence="3" type="ORF">J120_00040</name>
</gene>
<protein>
    <submittedName>
        <fullName evidence="3">ATPase</fullName>
    </submittedName>
</protein>
<evidence type="ECO:0000313" key="4">
    <source>
        <dbReference type="Proteomes" id="UP000032214"/>
    </source>
</evidence>
<feature type="domain" description="AAA" evidence="1">
    <location>
        <begin position="14"/>
        <end position="131"/>
    </location>
</feature>
<dbReference type="InterPro" id="IPR041682">
    <property type="entry name" value="AAA_14"/>
</dbReference>
<evidence type="ECO:0000259" key="1">
    <source>
        <dbReference type="Pfam" id="PF13173"/>
    </source>
</evidence>
<sequence>MYDRMLTLPLDGNSSIFLFGPRGTGKTSWLRTNVPEALYFDLLDFTTYNSFATNPGRLAYVIPPNYTNWIVIDEVQRIPELLNEVHRLIEERKLRFILTGSSARSLRKKGVNLLAGRALKYNMYPLVAQEIGDDFNLEHALTYGLLPSAVTHTDPKKYLESYVQTYLREEVLQEGLTRNVGAFSRFLEVASFSQANTLNLSEIGRELGLGRLVVSTYFEILEDLLLSIRVPSFTHRAKRKMVAQSKFYFFDTGVYRIVRPTGPLDVGSEIDGAALETLFLQSLTALNDYLRLDYKIYFWRTSTGIEVDFVVYGPRGIIAFEIKRSSHITSKHLKSLREFGKDYPEAKLYILFLGKYTEYHDPVTALPLQEALFALPELLEG</sequence>
<dbReference type="EMBL" id="ARQD01000001">
    <property type="protein sequence ID" value="KIX85367.1"/>
    <property type="molecule type" value="Genomic_DNA"/>
</dbReference>
<dbReference type="Proteomes" id="UP000032214">
    <property type="component" value="Unassembled WGS sequence"/>
</dbReference>
<proteinExistence type="predicted"/>
<keyword evidence="4" id="KW-1185">Reference proteome</keyword>
<dbReference type="SUPFAM" id="SSF52540">
    <property type="entry name" value="P-loop containing nucleoside triphosphate hydrolases"/>
    <property type="match status" value="1"/>
</dbReference>
<evidence type="ECO:0000313" key="3">
    <source>
        <dbReference type="EMBL" id="KIX85367.1"/>
    </source>
</evidence>
<dbReference type="AlphaFoldDB" id="A0A0D2K559"/>